<dbReference type="OrthoDB" id="5818935at2759"/>
<name>A0A183D9S9_9BILA</name>
<dbReference type="Proteomes" id="UP000271098">
    <property type="component" value="Unassembled WGS sequence"/>
</dbReference>
<reference evidence="2 3" key="2">
    <citation type="submission" date="2018-11" db="EMBL/GenBank/DDBJ databases">
        <authorList>
            <consortium name="Pathogen Informatics"/>
        </authorList>
    </citation>
    <scope>NUCLEOTIDE SEQUENCE [LARGE SCALE GENOMIC DNA]</scope>
</reference>
<evidence type="ECO:0000313" key="3">
    <source>
        <dbReference type="Proteomes" id="UP000271098"/>
    </source>
</evidence>
<feature type="region of interest" description="Disordered" evidence="1">
    <location>
        <begin position="57"/>
        <end position="85"/>
    </location>
</feature>
<dbReference type="AlphaFoldDB" id="A0A183D9S9"/>
<sequence length="127" mass="14142">MELSFIKRVSEHSRIAQIKYLRLLVQEFAVQVDQGFLNAVLTLTSTEEGTKPYTIHLSFSQGGSSGGKKTNVRANAKAKEPAQPPPIQSEFVNVFLKSVGVTVTEIQDVVFKYVHFYFPGFFCACAH</sequence>
<protein>
    <submittedName>
        <fullName evidence="4">Rep_fac_C domain-containing protein</fullName>
    </submittedName>
</protein>
<reference evidence="4" key="1">
    <citation type="submission" date="2016-06" db="UniProtKB">
        <authorList>
            <consortium name="WormBaseParasite"/>
        </authorList>
    </citation>
    <scope>IDENTIFICATION</scope>
</reference>
<accession>A0A183D9S9</accession>
<organism evidence="4">
    <name type="scientific">Gongylonema pulchrum</name>
    <dbReference type="NCBI Taxonomy" id="637853"/>
    <lineage>
        <taxon>Eukaryota</taxon>
        <taxon>Metazoa</taxon>
        <taxon>Ecdysozoa</taxon>
        <taxon>Nematoda</taxon>
        <taxon>Chromadorea</taxon>
        <taxon>Rhabditida</taxon>
        <taxon>Spirurina</taxon>
        <taxon>Spiruromorpha</taxon>
        <taxon>Spiruroidea</taxon>
        <taxon>Gongylonematidae</taxon>
        <taxon>Gongylonema</taxon>
    </lineage>
</organism>
<proteinExistence type="predicted"/>
<evidence type="ECO:0000313" key="2">
    <source>
        <dbReference type="EMBL" id="VDK50949.1"/>
    </source>
</evidence>
<dbReference type="EMBL" id="UYRT01011692">
    <property type="protein sequence ID" value="VDK50949.1"/>
    <property type="molecule type" value="Genomic_DNA"/>
</dbReference>
<evidence type="ECO:0000256" key="1">
    <source>
        <dbReference type="SAM" id="MobiDB-lite"/>
    </source>
</evidence>
<gene>
    <name evidence="2" type="ORF">GPUH_LOCUS5468</name>
</gene>
<evidence type="ECO:0000313" key="4">
    <source>
        <dbReference type="WBParaSite" id="GPUH_0000547701-mRNA-1"/>
    </source>
</evidence>
<dbReference type="WBParaSite" id="GPUH_0000547701-mRNA-1">
    <property type="protein sequence ID" value="GPUH_0000547701-mRNA-1"/>
    <property type="gene ID" value="GPUH_0000547701"/>
</dbReference>
<keyword evidence="3" id="KW-1185">Reference proteome</keyword>